<dbReference type="Pfam" id="PF02733">
    <property type="entry name" value="Dak1"/>
    <property type="match status" value="1"/>
</dbReference>
<dbReference type="EMBL" id="DRUB01000059">
    <property type="protein sequence ID" value="HHR95837.1"/>
    <property type="molecule type" value="Genomic_DNA"/>
</dbReference>
<dbReference type="GO" id="GO:0019563">
    <property type="term" value="P:glycerol catabolic process"/>
    <property type="evidence" value="ECO:0007669"/>
    <property type="project" value="TreeGrafter"/>
</dbReference>
<dbReference type="SUPFAM" id="SSF82549">
    <property type="entry name" value="DAK1/DegV-like"/>
    <property type="match status" value="1"/>
</dbReference>
<dbReference type="GO" id="GO:0005829">
    <property type="term" value="C:cytosol"/>
    <property type="evidence" value="ECO:0007669"/>
    <property type="project" value="TreeGrafter"/>
</dbReference>
<dbReference type="InterPro" id="IPR050861">
    <property type="entry name" value="Dihydroxyacetone_Kinase"/>
</dbReference>
<dbReference type="InterPro" id="IPR004006">
    <property type="entry name" value="DhaK_dom"/>
</dbReference>
<accession>A0A7C5TIX4</accession>
<keyword evidence="2" id="KW-0808">Transferase</keyword>
<protein>
    <submittedName>
        <fullName evidence="2">Dihydroxyacetone kinase subunit DhaK</fullName>
        <ecNumber evidence="2">2.7.1.121</ecNumber>
    </submittedName>
</protein>
<dbReference type="GO" id="GO:0047324">
    <property type="term" value="F:phosphoenolpyruvate-glycerone phosphotransferase activity"/>
    <property type="evidence" value="ECO:0007669"/>
    <property type="project" value="UniProtKB-EC"/>
</dbReference>
<reference evidence="2" key="1">
    <citation type="journal article" date="2020" name="mSystems">
        <title>Genome- and Community-Level Interaction Insights into Carbon Utilization and Element Cycling Functions of Hydrothermarchaeota in Hydrothermal Sediment.</title>
        <authorList>
            <person name="Zhou Z."/>
            <person name="Liu Y."/>
            <person name="Xu W."/>
            <person name="Pan J."/>
            <person name="Luo Z.H."/>
            <person name="Li M."/>
        </authorList>
    </citation>
    <scope>NUCLEOTIDE SEQUENCE [LARGE SCALE GENOMIC DNA]</scope>
    <source>
        <strain evidence="3">SpSt-1</strain>
        <strain evidence="2">SpSt-1121</strain>
    </source>
</reference>
<dbReference type="FunFam" id="3.40.50.10440:FF:000001">
    <property type="entry name" value="Dihydroxyacetone kinase, DhaK subunit"/>
    <property type="match status" value="1"/>
</dbReference>
<feature type="domain" description="DhaK" evidence="1">
    <location>
        <begin position="7"/>
        <end position="327"/>
    </location>
</feature>
<dbReference type="Gene3D" id="3.40.50.10440">
    <property type="entry name" value="Dihydroxyacetone kinase, domain 1"/>
    <property type="match status" value="1"/>
</dbReference>
<organism evidence="2">
    <name type="scientific">Ignisphaera aggregans</name>
    <dbReference type="NCBI Taxonomy" id="334771"/>
    <lineage>
        <taxon>Archaea</taxon>
        <taxon>Thermoproteota</taxon>
        <taxon>Thermoprotei</taxon>
        <taxon>Desulfurococcales</taxon>
        <taxon>Desulfurococcaceae</taxon>
        <taxon>Ignisphaera</taxon>
    </lineage>
</organism>
<name>A0A7C5TIX4_9CREN</name>
<gene>
    <name evidence="2" type="primary">dhaK</name>
    <name evidence="3" type="ORF">ENL47_03225</name>
    <name evidence="2" type="ORF">ENM84_05675</name>
</gene>
<sequence length="336" mass="37346">MKKLVNEPDRIVRDMLEGMELAFPEIIRLDPQWNNVYRRYRKPNYKVALLSGGGSGHEPAFAGYVGYGMLDAVCAGYVYTAPTVPQVYAAIKEIATDAGIWVFFGNYTGDLMNFVPAIEMARREGIKIDYIAVNDDVAISEKEKRRGTTIHIMVHKIAGAAAEEGYTFEEVGRVARKVIDNGRDIGVALTPSTMPTTGKPTFELPEDEIEFGIGVHGEPGIRRMKIIPSRELAKLMIDKIAEDLKLQKGDEIALIVQGTGGTPYMEKFIFYRDARKYVEETLGLKVYVSWVGEFITSLDMQGGRIAILRLDDELKRLLTAPATTIAIKIPPPNIVS</sequence>
<keyword evidence="2" id="KW-0418">Kinase</keyword>
<proteinExistence type="predicted"/>
<dbReference type="PROSITE" id="PS51481">
    <property type="entry name" value="DHAK"/>
    <property type="match status" value="1"/>
</dbReference>
<dbReference type="PANTHER" id="PTHR28629">
    <property type="entry name" value="TRIOKINASE/FMN CYCLASE"/>
    <property type="match status" value="1"/>
</dbReference>
<dbReference type="GO" id="GO:0004371">
    <property type="term" value="F:glycerone kinase activity"/>
    <property type="evidence" value="ECO:0007669"/>
    <property type="project" value="InterPro"/>
</dbReference>
<dbReference type="EC" id="2.7.1.121" evidence="2"/>
<evidence type="ECO:0000313" key="3">
    <source>
        <dbReference type="EMBL" id="HHR95837.1"/>
    </source>
</evidence>
<dbReference type="EMBL" id="DRZI01000243">
    <property type="protein sequence ID" value="HHP82137.1"/>
    <property type="molecule type" value="Genomic_DNA"/>
</dbReference>
<evidence type="ECO:0000313" key="2">
    <source>
        <dbReference type="EMBL" id="HHP82137.1"/>
    </source>
</evidence>
<comment type="caution">
    <text evidence="2">The sequence shown here is derived from an EMBL/GenBank/DDBJ whole genome shotgun (WGS) entry which is preliminary data.</text>
</comment>
<dbReference type="PANTHER" id="PTHR28629:SF4">
    <property type="entry name" value="TRIOKINASE_FMN CYCLASE"/>
    <property type="match status" value="1"/>
</dbReference>
<dbReference type="AlphaFoldDB" id="A0A7C5TIX4"/>
<evidence type="ECO:0000259" key="1">
    <source>
        <dbReference type="PROSITE" id="PS51481"/>
    </source>
</evidence>
<dbReference type="Gene3D" id="3.30.1180.20">
    <property type="entry name" value="Dihydroxyacetone kinase, domain 2"/>
    <property type="match status" value="1"/>
</dbReference>